<dbReference type="GO" id="GO:0032259">
    <property type="term" value="P:methylation"/>
    <property type="evidence" value="ECO:0007669"/>
    <property type="project" value="UniProtKB-KW"/>
</dbReference>
<organism evidence="4 5">
    <name type="scientific">Nonomuraea longispora</name>
    <dbReference type="NCBI Taxonomy" id="1848320"/>
    <lineage>
        <taxon>Bacteria</taxon>
        <taxon>Bacillati</taxon>
        <taxon>Actinomycetota</taxon>
        <taxon>Actinomycetes</taxon>
        <taxon>Streptosporangiales</taxon>
        <taxon>Streptosporangiaceae</taxon>
        <taxon>Nonomuraea</taxon>
    </lineage>
</organism>
<evidence type="ECO:0000313" key="5">
    <source>
        <dbReference type="Proteomes" id="UP000295157"/>
    </source>
</evidence>
<dbReference type="Gene3D" id="3.40.50.150">
    <property type="entry name" value="Vaccinia Virus protein VP39"/>
    <property type="match status" value="1"/>
</dbReference>
<dbReference type="AlphaFoldDB" id="A0A4R4NAK7"/>
<dbReference type="EMBL" id="SMJZ01000091">
    <property type="protein sequence ID" value="TDC04330.1"/>
    <property type="molecule type" value="Genomic_DNA"/>
</dbReference>
<dbReference type="RefSeq" id="WP_132334879.1">
    <property type="nucleotide sequence ID" value="NZ_SMJZ01000091.1"/>
</dbReference>
<dbReference type="Proteomes" id="UP000295157">
    <property type="component" value="Unassembled WGS sequence"/>
</dbReference>
<dbReference type="InterPro" id="IPR029063">
    <property type="entry name" value="SAM-dependent_MTases_sf"/>
</dbReference>
<evidence type="ECO:0000256" key="2">
    <source>
        <dbReference type="ARBA" id="ARBA00022679"/>
    </source>
</evidence>
<keyword evidence="1 4" id="KW-0489">Methyltransferase</keyword>
<dbReference type="InterPro" id="IPR002935">
    <property type="entry name" value="SAM_O-MeTrfase"/>
</dbReference>
<dbReference type="PROSITE" id="PS51682">
    <property type="entry name" value="SAM_OMT_I"/>
    <property type="match status" value="1"/>
</dbReference>
<keyword evidence="2 4" id="KW-0808">Transferase</keyword>
<gene>
    <name evidence="4" type="ORF">E1267_23265</name>
</gene>
<accession>A0A4R4NAK7</accession>
<dbReference type="PANTHER" id="PTHR43167:SF1">
    <property type="entry name" value="PUTATIVE (AFU_ORTHOLOGUE AFUA_6G01830)-RELATED"/>
    <property type="match status" value="1"/>
</dbReference>
<protein>
    <submittedName>
        <fullName evidence="4">Methyltransferase</fullName>
    </submittedName>
</protein>
<keyword evidence="3" id="KW-0949">S-adenosyl-L-methionine</keyword>
<comment type="caution">
    <text evidence="4">The sequence shown here is derived from an EMBL/GenBank/DDBJ whole genome shotgun (WGS) entry which is preliminary data.</text>
</comment>
<reference evidence="4 5" key="1">
    <citation type="submission" date="2019-02" db="EMBL/GenBank/DDBJ databases">
        <title>Draft genome sequences of novel Actinobacteria.</title>
        <authorList>
            <person name="Sahin N."/>
            <person name="Ay H."/>
            <person name="Saygin H."/>
        </authorList>
    </citation>
    <scope>NUCLEOTIDE SEQUENCE [LARGE SCALE GENOMIC DNA]</scope>
    <source>
        <strain evidence="4 5">KC201</strain>
    </source>
</reference>
<dbReference type="GO" id="GO:0008171">
    <property type="term" value="F:O-methyltransferase activity"/>
    <property type="evidence" value="ECO:0007669"/>
    <property type="project" value="InterPro"/>
</dbReference>
<dbReference type="SUPFAM" id="SSF53335">
    <property type="entry name" value="S-adenosyl-L-methionine-dependent methyltransferases"/>
    <property type="match status" value="1"/>
</dbReference>
<dbReference type="Pfam" id="PF13578">
    <property type="entry name" value="Methyltransf_24"/>
    <property type="match status" value="1"/>
</dbReference>
<dbReference type="OrthoDB" id="9799672at2"/>
<dbReference type="PANTHER" id="PTHR43167">
    <property type="entry name" value="PUTATIVE (AFU_ORTHOLOGUE AFUA_6G01830)-RELATED"/>
    <property type="match status" value="1"/>
</dbReference>
<evidence type="ECO:0000313" key="4">
    <source>
        <dbReference type="EMBL" id="TDC04330.1"/>
    </source>
</evidence>
<name>A0A4R4NAK7_9ACTN</name>
<dbReference type="CDD" id="cd02440">
    <property type="entry name" value="AdoMet_MTases"/>
    <property type="match status" value="1"/>
</dbReference>
<sequence length="217" mass="23388">MTHTFTLADPRVEAALGRMFEQAERDEATAARMMPDGFSGMSPQDHADAAAQIYIPISAAGGGLLYNLVRAVRPATVVEFGMSFGISTLYLGAAVRDNGAGRVITTELSKEKIAAARGTFAQTGLEDVISVLEGDARETLRDLDVTPDFLLLDGWKDLCLPVLRLLEPSLRPGTLVVADDINLSSLRPYLAYVRDPGNGYHSVAFPVEDGMEISCRL</sequence>
<proteinExistence type="predicted"/>
<evidence type="ECO:0000256" key="3">
    <source>
        <dbReference type="ARBA" id="ARBA00022691"/>
    </source>
</evidence>
<keyword evidence="5" id="KW-1185">Reference proteome</keyword>
<evidence type="ECO:0000256" key="1">
    <source>
        <dbReference type="ARBA" id="ARBA00022603"/>
    </source>
</evidence>